<dbReference type="GO" id="GO:0004252">
    <property type="term" value="F:serine-type endopeptidase activity"/>
    <property type="evidence" value="ECO:0007669"/>
    <property type="project" value="InterPro"/>
</dbReference>
<dbReference type="GO" id="GO:0006508">
    <property type="term" value="P:proteolysis"/>
    <property type="evidence" value="ECO:0007669"/>
    <property type="project" value="InterPro"/>
</dbReference>
<dbReference type="Gene3D" id="2.40.10.10">
    <property type="entry name" value="Trypsin-like serine proteases"/>
    <property type="match status" value="1"/>
</dbReference>
<dbReference type="PROSITE" id="PS00134">
    <property type="entry name" value="TRYPSIN_HIS"/>
    <property type="match status" value="1"/>
</dbReference>
<dbReference type="PANTHER" id="PTHR24260:SF147">
    <property type="entry name" value="EG:BACR7A4.3 PROTEIN-RELATED"/>
    <property type="match status" value="1"/>
</dbReference>
<dbReference type="SUPFAM" id="SSF50494">
    <property type="entry name" value="Trypsin-like serine proteases"/>
    <property type="match status" value="1"/>
</dbReference>
<evidence type="ECO:0000313" key="2">
    <source>
        <dbReference type="EMBL" id="RDI74189.1"/>
    </source>
</evidence>
<feature type="domain" description="Peptidase S1" evidence="1">
    <location>
        <begin position="36"/>
        <end position="293"/>
    </location>
</feature>
<dbReference type="InterPro" id="IPR009003">
    <property type="entry name" value="Peptidase_S1_PA"/>
</dbReference>
<dbReference type="AlphaFoldDB" id="A0A7M2YX77"/>
<keyword evidence="3" id="KW-1185">Reference proteome</keyword>
<dbReference type="SMR" id="A0A7M2YX77"/>
<gene>
    <name evidence="2" type="ORF">Gocc_2286</name>
</gene>
<dbReference type="EMBL" id="QQZY01000005">
    <property type="protein sequence ID" value="RDI74189.1"/>
    <property type="molecule type" value="Genomic_DNA"/>
</dbReference>
<dbReference type="InterPro" id="IPR043504">
    <property type="entry name" value="Peptidase_S1_PA_chymotrypsin"/>
</dbReference>
<protein>
    <submittedName>
        <fullName evidence="2">Trypsin</fullName>
    </submittedName>
</protein>
<dbReference type="PROSITE" id="PS50240">
    <property type="entry name" value="TRYPSIN_DOM"/>
    <property type="match status" value="1"/>
</dbReference>
<accession>A0A7M2YX77</accession>
<evidence type="ECO:0000313" key="3">
    <source>
        <dbReference type="Proteomes" id="UP000254134"/>
    </source>
</evidence>
<reference evidence="2 3" key="1">
    <citation type="submission" date="2018-07" db="EMBL/GenBank/DDBJ databases">
        <title>High-quality-draft genome sequence of Gaiella occulta.</title>
        <authorList>
            <person name="Severino R."/>
            <person name="Froufe H.J.C."/>
            <person name="Rainey F.A."/>
            <person name="Barroso C."/>
            <person name="Albuquerque L."/>
            <person name="Lobo-Da-Cunha A."/>
            <person name="Da Costa M.S."/>
            <person name="Egas C."/>
        </authorList>
    </citation>
    <scope>NUCLEOTIDE SEQUENCE [LARGE SCALE GENOMIC DNA]</scope>
    <source>
        <strain evidence="2 3">F2-233</strain>
    </source>
</reference>
<dbReference type="InterPro" id="IPR018114">
    <property type="entry name" value="TRYPSIN_HIS"/>
</dbReference>
<dbReference type="SMART" id="SM00020">
    <property type="entry name" value="Tryp_SPc"/>
    <property type="match status" value="1"/>
</dbReference>
<name>A0A7M2YX77_9ACTN</name>
<dbReference type="InterPro" id="IPR001254">
    <property type="entry name" value="Trypsin_dom"/>
</dbReference>
<dbReference type="Pfam" id="PF00089">
    <property type="entry name" value="Trypsin"/>
    <property type="match status" value="1"/>
</dbReference>
<evidence type="ECO:0000259" key="1">
    <source>
        <dbReference type="PROSITE" id="PS50240"/>
    </source>
</evidence>
<reference evidence="3" key="2">
    <citation type="journal article" date="2019" name="MicrobiologyOpen">
        <title>High-quality draft genome sequence of Gaiella occulta isolated from a 150 meter deep mineral water borehole and comparison with the genome sequences of other deep-branching lineages of the phylum Actinobacteria.</title>
        <authorList>
            <person name="Severino R."/>
            <person name="Froufe H.J.C."/>
            <person name="Barroso C."/>
            <person name="Albuquerque L."/>
            <person name="Lobo-da-Cunha A."/>
            <person name="da Costa M.S."/>
            <person name="Egas C."/>
        </authorList>
    </citation>
    <scope>NUCLEOTIDE SEQUENCE [LARGE SCALE GENOMIC DNA]</scope>
    <source>
        <strain evidence="3">F2-233</strain>
    </source>
</reference>
<sequence length="295" mass="30754">MGPGSIRGEDKHMRRMLVLFALLGTLLVVAVPASAITDGELDGNGHPYVGLMLAKSAAGEPLWRCSGTLMSERVFLTAGHCTEAPAAGIEIFFAPGPIQVDPNYVSVARGGSGCANTAVTGYPCHGDVGGTPYTHPQYDPNAFYRFDLGVVVLDRPHPMAAYGALPQQDVLDRLKTKRGTQDVTFTAVGYGLQKAFPDAASWKTQADRVRMVAHPRLIQINTGFTGDGSLLLSNNASTGGTCFGDSGGPNFVGASNVVAGVTSFGLNGTCGGTGGVYRVDRADDLGWLSTFGLAP</sequence>
<organism evidence="2 3">
    <name type="scientific">Gaiella occulta</name>
    <dbReference type="NCBI Taxonomy" id="1002870"/>
    <lineage>
        <taxon>Bacteria</taxon>
        <taxon>Bacillati</taxon>
        <taxon>Actinomycetota</taxon>
        <taxon>Thermoleophilia</taxon>
        <taxon>Gaiellales</taxon>
        <taxon>Gaiellaceae</taxon>
        <taxon>Gaiella</taxon>
    </lineage>
</organism>
<dbReference type="InterPro" id="IPR051333">
    <property type="entry name" value="CLIP_Serine_Protease"/>
</dbReference>
<proteinExistence type="predicted"/>
<dbReference type="PANTHER" id="PTHR24260">
    <property type="match status" value="1"/>
</dbReference>
<dbReference type="Proteomes" id="UP000254134">
    <property type="component" value="Unassembled WGS sequence"/>
</dbReference>
<comment type="caution">
    <text evidence="2">The sequence shown here is derived from an EMBL/GenBank/DDBJ whole genome shotgun (WGS) entry which is preliminary data.</text>
</comment>